<comment type="similarity">
    <text evidence="1 5 6">Belongs to the bacterial ribosomal protein bL36 family.</text>
</comment>
<proteinExistence type="inferred from homology"/>
<gene>
    <name evidence="5 7" type="primary">rpmJ</name>
    <name evidence="7" type="ORF">COLAER_01338</name>
</gene>
<sequence length="45" mass="5215">MSATERKNDEGTSFGQKMCDKCKIIRRHGKVLVICENPRHKQRQG</sequence>
<evidence type="ECO:0000256" key="5">
    <source>
        <dbReference type="HAMAP-Rule" id="MF_00251"/>
    </source>
</evidence>
<dbReference type="PANTHER" id="PTHR42888">
    <property type="entry name" value="50S RIBOSOMAL PROTEIN L36, CHLOROPLASTIC"/>
    <property type="match status" value="1"/>
</dbReference>
<keyword evidence="3 5" id="KW-0687">Ribonucleoprotein</keyword>
<reference evidence="7 8" key="2">
    <citation type="submission" date="2007-04" db="EMBL/GenBank/DDBJ databases">
        <authorList>
            <person name="Fulton L."/>
            <person name="Clifton S."/>
            <person name="Fulton B."/>
            <person name="Xu J."/>
            <person name="Minx P."/>
            <person name="Mardis E.R."/>
            <person name="Wilson R.K."/>
        </authorList>
    </citation>
    <scope>NUCLEOTIDE SEQUENCE [LARGE SCALE GENOMIC DNA]</scope>
    <source>
        <strain evidence="8">ATCC 25986 / DSM 3979 / JCM 10188 / KCTC 3647 / NCTC 11838 / VPI 1003</strain>
    </source>
</reference>
<name>A4EA82_COLAA</name>
<keyword evidence="2 5" id="KW-0689">Ribosomal protein</keyword>
<dbReference type="InterPro" id="IPR035977">
    <property type="entry name" value="Ribosomal_bL36_sp"/>
</dbReference>
<evidence type="ECO:0000256" key="3">
    <source>
        <dbReference type="ARBA" id="ARBA00023274"/>
    </source>
</evidence>
<dbReference type="GO" id="GO:0005840">
    <property type="term" value="C:ribosome"/>
    <property type="evidence" value="ECO:0007669"/>
    <property type="project" value="UniProtKB-KW"/>
</dbReference>
<dbReference type="AlphaFoldDB" id="A4EA82"/>
<dbReference type="SUPFAM" id="SSF57840">
    <property type="entry name" value="Ribosomal protein L36"/>
    <property type="match status" value="1"/>
</dbReference>
<dbReference type="PROSITE" id="PS00828">
    <property type="entry name" value="RIBOSOMAL_L36"/>
    <property type="match status" value="1"/>
</dbReference>
<dbReference type="HAMAP" id="MF_00251">
    <property type="entry name" value="Ribosomal_bL36"/>
    <property type="match status" value="1"/>
</dbReference>
<dbReference type="PANTHER" id="PTHR42888:SF1">
    <property type="entry name" value="LARGE RIBOSOMAL SUBUNIT PROTEIN BL36C"/>
    <property type="match status" value="1"/>
</dbReference>
<dbReference type="EMBL" id="AAVN02000005">
    <property type="protein sequence ID" value="EBA39405.1"/>
    <property type="molecule type" value="Genomic_DNA"/>
</dbReference>
<dbReference type="GO" id="GO:0003735">
    <property type="term" value="F:structural constituent of ribosome"/>
    <property type="evidence" value="ECO:0007669"/>
    <property type="project" value="InterPro"/>
</dbReference>
<dbReference type="InterPro" id="IPR000473">
    <property type="entry name" value="Ribosomal_bL36"/>
</dbReference>
<dbReference type="GO" id="GO:1990904">
    <property type="term" value="C:ribonucleoprotein complex"/>
    <property type="evidence" value="ECO:0007669"/>
    <property type="project" value="UniProtKB-KW"/>
</dbReference>
<evidence type="ECO:0000256" key="6">
    <source>
        <dbReference type="RuleBase" id="RU000571"/>
    </source>
</evidence>
<evidence type="ECO:0000256" key="1">
    <source>
        <dbReference type="ARBA" id="ARBA00007645"/>
    </source>
</evidence>
<dbReference type="GO" id="GO:0006412">
    <property type="term" value="P:translation"/>
    <property type="evidence" value="ECO:0007669"/>
    <property type="project" value="UniProtKB-UniRule"/>
</dbReference>
<organism evidence="7 8">
    <name type="scientific">Collinsella aerofaciens (strain ATCC 25986 / DSM 3979 / JCM 10188 / KCTC 3647 / NCTC 11838 / VPI 1003)</name>
    <dbReference type="NCBI Taxonomy" id="411903"/>
    <lineage>
        <taxon>Bacteria</taxon>
        <taxon>Bacillati</taxon>
        <taxon>Actinomycetota</taxon>
        <taxon>Coriobacteriia</taxon>
        <taxon>Coriobacteriales</taxon>
        <taxon>Coriobacteriaceae</taxon>
        <taxon>Collinsella</taxon>
    </lineage>
</organism>
<reference evidence="7 8" key="1">
    <citation type="submission" date="2007-01" db="EMBL/GenBank/DDBJ databases">
        <title>Draft genome sequence of Collinsella aerofaciens (ATCC 25986).</title>
        <authorList>
            <person name="Sudarsanam P."/>
            <person name="Ley R."/>
            <person name="Guruge J."/>
            <person name="Turnbaugh P.J."/>
            <person name="Mahowald M."/>
            <person name="Liep D."/>
            <person name="Gordon J."/>
        </authorList>
    </citation>
    <scope>NUCLEOTIDE SEQUENCE [LARGE SCALE GENOMIC DNA]</scope>
    <source>
        <strain evidence="8">ATCC 25986 / DSM 3979 / JCM 10188 / KCTC 3647 / NCTC 11838 / VPI 1003</strain>
    </source>
</reference>
<protein>
    <recommendedName>
        <fullName evidence="4 5">Large ribosomal subunit protein bL36</fullName>
    </recommendedName>
</protein>
<evidence type="ECO:0000256" key="4">
    <source>
        <dbReference type="ARBA" id="ARBA00035186"/>
    </source>
</evidence>
<dbReference type="Proteomes" id="UP000002979">
    <property type="component" value="Unassembled WGS sequence"/>
</dbReference>
<evidence type="ECO:0000313" key="8">
    <source>
        <dbReference type="Proteomes" id="UP000002979"/>
    </source>
</evidence>
<evidence type="ECO:0000313" key="7">
    <source>
        <dbReference type="EMBL" id="EBA39405.1"/>
    </source>
</evidence>
<dbReference type="Pfam" id="PF00444">
    <property type="entry name" value="Ribosomal_L36"/>
    <property type="match status" value="1"/>
</dbReference>
<accession>A4EA82</accession>
<dbReference type="GO" id="GO:0005737">
    <property type="term" value="C:cytoplasm"/>
    <property type="evidence" value="ECO:0007669"/>
    <property type="project" value="UniProtKB-ARBA"/>
</dbReference>
<comment type="caution">
    <text evidence="7">The sequence shown here is derived from an EMBL/GenBank/DDBJ whole genome shotgun (WGS) entry which is preliminary data.</text>
</comment>
<evidence type="ECO:0000256" key="2">
    <source>
        <dbReference type="ARBA" id="ARBA00022980"/>
    </source>
</evidence>
<dbReference type="NCBIfam" id="TIGR01022">
    <property type="entry name" value="rpmJ_bact"/>
    <property type="match status" value="1"/>
</dbReference>